<evidence type="ECO:0000313" key="1">
    <source>
        <dbReference type="EMBL" id="KWZ81286.1"/>
    </source>
</evidence>
<comment type="caution">
    <text evidence="1">The sequence shown here is derived from an EMBL/GenBank/DDBJ whole genome shotgun (WGS) entry which is preliminary data.</text>
</comment>
<dbReference type="CDD" id="cd11614">
    <property type="entry name" value="SAF_CpaB_FlgA_like"/>
    <property type="match status" value="1"/>
</dbReference>
<dbReference type="AlphaFoldDB" id="A0A0E2ZBQ4"/>
<dbReference type="EMBL" id="LRPO01000033">
    <property type="protein sequence ID" value="KWZ81286.1"/>
    <property type="molecule type" value="Genomic_DNA"/>
</dbReference>
<dbReference type="PATRIC" id="fig|1681.23.peg.254"/>
<sequence length="219" mass="22665">MVTFSILEKLKRPTLRQRRMLRLTRRLMAACCTAIAAFATLQCVTASIVTQPVVVAARLIPRGARIGAEDVEIRQMPVSDGWDTALDAANQAAGGIAQTDIAAGQPLFGAIVSRRPVAEPGQTVIDVRVTGTVDGIAAGDVMDLVSGTPCDASTGTTSSRDESAGGRSCVLARSATAMDAAHDDAMTGGTLITFALTPDEAISIINAQELGPIMAVTAQ</sequence>
<dbReference type="Proteomes" id="UP000070092">
    <property type="component" value="Unassembled WGS sequence"/>
</dbReference>
<gene>
    <name evidence="1" type="ORF">HMPREF3196_01211</name>
</gene>
<evidence type="ECO:0000313" key="2">
    <source>
        <dbReference type="Proteomes" id="UP000070092"/>
    </source>
</evidence>
<accession>A0A0E2ZBQ4</accession>
<dbReference type="InterPro" id="IPR013974">
    <property type="entry name" value="SAF"/>
</dbReference>
<dbReference type="Gene3D" id="3.90.1210.10">
    <property type="entry name" value="Antifreeze-like/N-acetylneuraminic acid synthase C-terminal domain"/>
    <property type="match status" value="1"/>
</dbReference>
<proteinExistence type="predicted"/>
<protein>
    <submittedName>
        <fullName evidence="1">SAF domain protein</fullName>
    </submittedName>
</protein>
<name>A0A0E2ZBQ4_BIFBI</name>
<dbReference type="SMART" id="SM00858">
    <property type="entry name" value="SAF"/>
    <property type="match status" value="1"/>
</dbReference>
<dbReference type="RefSeq" id="WP_013363878.1">
    <property type="nucleotide sequence ID" value="NZ_CP149430.1"/>
</dbReference>
<dbReference type="Pfam" id="PF08666">
    <property type="entry name" value="SAF"/>
    <property type="match status" value="1"/>
</dbReference>
<organism evidence="1 2">
    <name type="scientific">Bifidobacterium bifidum</name>
    <dbReference type="NCBI Taxonomy" id="1681"/>
    <lineage>
        <taxon>Bacteria</taxon>
        <taxon>Bacillati</taxon>
        <taxon>Actinomycetota</taxon>
        <taxon>Actinomycetes</taxon>
        <taxon>Bifidobacteriales</taxon>
        <taxon>Bifidobacteriaceae</taxon>
        <taxon>Bifidobacterium</taxon>
    </lineage>
</organism>
<reference evidence="1 2" key="1">
    <citation type="submission" date="2016-01" db="EMBL/GenBank/DDBJ databases">
        <authorList>
            <person name="Oliw E.H."/>
        </authorList>
    </citation>
    <scope>NUCLEOTIDE SEQUENCE [LARGE SCALE GENOMIC DNA]</scope>
    <source>
        <strain evidence="1 2">MJR8628B</strain>
    </source>
</reference>